<feature type="domain" description="Calponin-homology (CH)" evidence="4">
    <location>
        <begin position="1"/>
        <end position="90"/>
    </location>
</feature>
<dbReference type="InterPro" id="IPR039959">
    <property type="entry name" value="Fimbrin/Plastin"/>
</dbReference>
<evidence type="ECO:0000256" key="2">
    <source>
        <dbReference type="ARBA" id="ARBA00023203"/>
    </source>
</evidence>
<dbReference type="EMBL" id="CAUEEQ010019638">
    <property type="protein sequence ID" value="CAJ0942070.1"/>
    <property type="molecule type" value="Genomic_DNA"/>
</dbReference>
<sequence length="282" mass="31865">MAKLPTRGRGIDTWRQHPKMINLSQPDTIDERAINTTKLTPFTISENVNLALNSASAIGCTVVNIGVQDLQEGKPHLVLGLLWQIIKAGLFADIEISKNEALIALLKDGETLEDLMKLSPEELLLRWVNCHLSNAQWPNITNFSKDIKDSKAYFVLLREIAPKDDVFIDFSGFNEPNDLKRANYMLNQADKLGCRQFVSPSDVVSGNPKLNLAFVANLFNMYPALNKVEGFDFLNQIDDVEPHIHYCNERYDVTAQYRKKLGRQGAGDLQGPRKKQECHKEK</sequence>
<name>A0ABN9LHY7_9NEOB</name>
<evidence type="ECO:0000256" key="1">
    <source>
        <dbReference type="ARBA" id="ARBA00022737"/>
    </source>
</evidence>
<dbReference type="InterPro" id="IPR001589">
    <property type="entry name" value="Actinin_actin-bd_CS"/>
</dbReference>
<reference evidence="5" key="1">
    <citation type="submission" date="2023-07" db="EMBL/GenBank/DDBJ databases">
        <authorList>
            <person name="Stuckert A."/>
        </authorList>
    </citation>
    <scope>NUCLEOTIDE SEQUENCE</scope>
</reference>
<organism evidence="5 6">
    <name type="scientific">Ranitomeya imitator</name>
    <name type="common">mimic poison frog</name>
    <dbReference type="NCBI Taxonomy" id="111125"/>
    <lineage>
        <taxon>Eukaryota</taxon>
        <taxon>Metazoa</taxon>
        <taxon>Chordata</taxon>
        <taxon>Craniata</taxon>
        <taxon>Vertebrata</taxon>
        <taxon>Euteleostomi</taxon>
        <taxon>Amphibia</taxon>
        <taxon>Batrachia</taxon>
        <taxon>Anura</taxon>
        <taxon>Neobatrachia</taxon>
        <taxon>Hyloidea</taxon>
        <taxon>Dendrobatidae</taxon>
        <taxon>Dendrobatinae</taxon>
        <taxon>Ranitomeya</taxon>
    </lineage>
</organism>
<evidence type="ECO:0000313" key="6">
    <source>
        <dbReference type="Proteomes" id="UP001176940"/>
    </source>
</evidence>
<evidence type="ECO:0000256" key="3">
    <source>
        <dbReference type="SAM" id="MobiDB-lite"/>
    </source>
</evidence>
<dbReference type="PROSITE" id="PS50021">
    <property type="entry name" value="CH"/>
    <property type="match status" value="2"/>
</dbReference>
<keyword evidence="1" id="KW-0677">Repeat</keyword>
<dbReference type="InterPro" id="IPR001715">
    <property type="entry name" value="CH_dom"/>
</dbReference>
<keyword evidence="2" id="KW-0009">Actin-binding</keyword>
<gene>
    <name evidence="5" type="ORF">RIMI_LOCUS9460372</name>
</gene>
<protein>
    <recommendedName>
        <fullName evidence="4">Calponin-homology (CH) domain-containing protein</fullName>
    </recommendedName>
</protein>
<evidence type="ECO:0000259" key="4">
    <source>
        <dbReference type="PROSITE" id="PS50021"/>
    </source>
</evidence>
<feature type="region of interest" description="Disordered" evidence="3">
    <location>
        <begin position="263"/>
        <end position="282"/>
    </location>
</feature>
<comment type="caution">
    <text evidence="5">The sequence shown here is derived from an EMBL/GenBank/DDBJ whole genome shotgun (WGS) entry which is preliminary data.</text>
</comment>
<evidence type="ECO:0000313" key="5">
    <source>
        <dbReference type="EMBL" id="CAJ0942070.1"/>
    </source>
</evidence>
<accession>A0ABN9LHY7</accession>
<dbReference type="InterPro" id="IPR036872">
    <property type="entry name" value="CH_dom_sf"/>
</dbReference>
<feature type="domain" description="Calponin-homology (CH)" evidence="4">
    <location>
        <begin position="118"/>
        <end position="223"/>
    </location>
</feature>
<dbReference type="PANTHER" id="PTHR19961">
    <property type="entry name" value="FIMBRIN/PLASTIN"/>
    <property type="match status" value="1"/>
</dbReference>
<proteinExistence type="predicted"/>
<dbReference type="Proteomes" id="UP001176940">
    <property type="component" value="Unassembled WGS sequence"/>
</dbReference>
<dbReference type="SMART" id="SM00033">
    <property type="entry name" value="CH"/>
    <property type="match status" value="2"/>
</dbReference>
<dbReference type="Pfam" id="PF00307">
    <property type="entry name" value="CH"/>
    <property type="match status" value="2"/>
</dbReference>
<dbReference type="PANTHER" id="PTHR19961:SF27">
    <property type="entry name" value="PLASTIN-1"/>
    <property type="match status" value="1"/>
</dbReference>
<dbReference type="Gene3D" id="1.10.418.10">
    <property type="entry name" value="Calponin-like domain"/>
    <property type="match status" value="2"/>
</dbReference>
<dbReference type="SUPFAM" id="SSF47576">
    <property type="entry name" value="Calponin-homology domain, CH-domain"/>
    <property type="match status" value="1"/>
</dbReference>
<keyword evidence="6" id="KW-1185">Reference proteome</keyword>
<dbReference type="PROSITE" id="PS00020">
    <property type="entry name" value="ACTININ_2"/>
    <property type="match status" value="1"/>
</dbReference>